<accession>A0A2I0J7P1</accession>
<dbReference type="EMBL" id="PGOL01001952">
    <property type="protein sequence ID" value="PKI52255.1"/>
    <property type="molecule type" value="Genomic_DNA"/>
</dbReference>
<dbReference type="Proteomes" id="UP000233551">
    <property type="component" value="Unassembled WGS sequence"/>
</dbReference>
<keyword evidence="3" id="KW-1185">Reference proteome</keyword>
<evidence type="ECO:0000256" key="1">
    <source>
        <dbReference type="SAM" id="MobiDB-lite"/>
    </source>
</evidence>
<gene>
    <name evidence="2" type="ORF">CRG98_027353</name>
</gene>
<sequence>MPTLHSASLLKVQCGIVGMNHTTYLDPPRSALRVSDALFISLEAQSQQTEITVISGSPMQLRKQSEKFNFGFLGHLRLHICITDLRVKCPRYLTISVKITNVGCGYKICCQKWALKFIPCSRVNNDIASRTLAAHLTPSNVHCHTFQPPNAHPSIPKHPSKDSTESPDSQTLFRLFPRIPRQGITFST</sequence>
<reference evidence="2 3" key="1">
    <citation type="submission" date="2017-11" db="EMBL/GenBank/DDBJ databases">
        <title>De-novo sequencing of pomegranate (Punica granatum L.) genome.</title>
        <authorList>
            <person name="Akparov Z."/>
            <person name="Amiraslanov A."/>
            <person name="Hajiyeva S."/>
            <person name="Abbasov M."/>
            <person name="Kaur K."/>
            <person name="Hamwieh A."/>
            <person name="Solovyev V."/>
            <person name="Salamov A."/>
            <person name="Braich B."/>
            <person name="Kosarev P."/>
            <person name="Mahmoud A."/>
            <person name="Hajiyev E."/>
            <person name="Babayeva S."/>
            <person name="Izzatullayeva V."/>
            <person name="Mammadov A."/>
            <person name="Mammadov A."/>
            <person name="Sharifova S."/>
            <person name="Ojaghi J."/>
            <person name="Eynullazada K."/>
            <person name="Bayramov B."/>
            <person name="Abdulazimova A."/>
            <person name="Shahmuradov I."/>
        </authorList>
    </citation>
    <scope>NUCLEOTIDE SEQUENCE [LARGE SCALE GENOMIC DNA]</scope>
    <source>
        <strain evidence="3">cv. AG2017</strain>
        <tissue evidence="2">Leaf</tissue>
    </source>
</reference>
<evidence type="ECO:0000313" key="3">
    <source>
        <dbReference type="Proteomes" id="UP000233551"/>
    </source>
</evidence>
<organism evidence="2 3">
    <name type="scientific">Punica granatum</name>
    <name type="common">Pomegranate</name>
    <dbReference type="NCBI Taxonomy" id="22663"/>
    <lineage>
        <taxon>Eukaryota</taxon>
        <taxon>Viridiplantae</taxon>
        <taxon>Streptophyta</taxon>
        <taxon>Embryophyta</taxon>
        <taxon>Tracheophyta</taxon>
        <taxon>Spermatophyta</taxon>
        <taxon>Magnoliopsida</taxon>
        <taxon>eudicotyledons</taxon>
        <taxon>Gunneridae</taxon>
        <taxon>Pentapetalae</taxon>
        <taxon>rosids</taxon>
        <taxon>malvids</taxon>
        <taxon>Myrtales</taxon>
        <taxon>Lythraceae</taxon>
        <taxon>Punica</taxon>
    </lineage>
</organism>
<proteinExistence type="predicted"/>
<comment type="caution">
    <text evidence="2">The sequence shown here is derived from an EMBL/GenBank/DDBJ whole genome shotgun (WGS) entry which is preliminary data.</text>
</comment>
<evidence type="ECO:0000313" key="2">
    <source>
        <dbReference type="EMBL" id="PKI52255.1"/>
    </source>
</evidence>
<protein>
    <submittedName>
        <fullName evidence="2">Uncharacterized protein</fullName>
    </submittedName>
</protein>
<dbReference type="AlphaFoldDB" id="A0A2I0J7P1"/>
<feature type="region of interest" description="Disordered" evidence="1">
    <location>
        <begin position="147"/>
        <end position="169"/>
    </location>
</feature>
<name>A0A2I0J7P1_PUNGR</name>